<evidence type="ECO:0000256" key="10">
    <source>
        <dbReference type="ARBA" id="ARBA00023004"/>
    </source>
</evidence>
<evidence type="ECO:0000256" key="5">
    <source>
        <dbReference type="ARBA" id="ARBA00022485"/>
    </source>
</evidence>
<evidence type="ECO:0000259" key="19">
    <source>
        <dbReference type="PROSITE" id="PS51918"/>
    </source>
</evidence>
<dbReference type="InterPro" id="IPR007197">
    <property type="entry name" value="rSAM"/>
</dbReference>
<dbReference type="SFLD" id="SFLDG01071">
    <property type="entry name" value="tRNA_wybutosine-synthesizing"/>
    <property type="match status" value="1"/>
</dbReference>
<dbReference type="Gene3D" id="3.20.20.70">
    <property type="entry name" value="Aldolase class I"/>
    <property type="match status" value="1"/>
</dbReference>
<dbReference type="InterPro" id="IPR013785">
    <property type="entry name" value="Aldolase_TIM"/>
</dbReference>
<feature type="region of interest" description="Disordered" evidence="17">
    <location>
        <begin position="281"/>
        <end position="316"/>
    </location>
</feature>
<feature type="compositionally biased region" description="Low complexity" evidence="17">
    <location>
        <begin position="11"/>
        <end position="21"/>
    </location>
</feature>
<evidence type="ECO:0000259" key="18">
    <source>
        <dbReference type="PROSITE" id="PS50902"/>
    </source>
</evidence>
<dbReference type="AlphaFoldDB" id="A0A9P5G4D5"/>
<evidence type="ECO:0000256" key="2">
    <source>
        <dbReference type="ARBA" id="ARBA00004797"/>
    </source>
</evidence>
<evidence type="ECO:0000256" key="8">
    <source>
        <dbReference type="ARBA" id="ARBA00022723"/>
    </source>
</evidence>
<evidence type="ECO:0000256" key="7">
    <source>
        <dbReference type="ARBA" id="ARBA00022694"/>
    </source>
</evidence>
<keyword evidence="5" id="KW-0004">4Fe-4S</keyword>
<dbReference type="Pfam" id="PF00258">
    <property type="entry name" value="Flavodoxin_1"/>
    <property type="match status" value="1"/>
</dbReference>
<comment type="similarity">
    <text evidence="3">Belongs to the TYW1 family.</text>
</comment>
<dbReference type="Proteomes" id="UP000750522">
    <property type="component" value="Unassembled WGS sequence"/>
</dbReference>
<keyword evidence="7" id="KW-0819">tRNA processing</keyword>
<evidence type="ECO:0000256" key="13">
    <source>
        <dbReference type="ARBA" id="ARBA00025368"/>
    </source>
</evidence>
<feature type="compositionally biased region" description="Acidic residues" evidence="17">
    <location>
        <begin position="289"/>
        <end position="303"/>
    </location>
</feature>
<dbReference type="InterPro" id="IPR034556">
    <property type="entry name" value="tRNA_wybutosine-synthase"/>
</dbReference>
<feature type="domain" description="Flavodoxin-like" evidence="18">
    <location>
        <begin position="118"/>
        <end position="275"/>
    </location>
</feature>
<evidence type="ECO:0000256" key="1">
    <source>
        <dbReference type="ARBA" id="ARBA00001966"/>
    </source>
</evidence>
<comment type="pathway">
    <text evidence="2">tRNA modification; wybutosine-tRNA(Phe) biosynthesis.</text>
</comment>
<dbReference type="SFLD" id="SFLDF00284">
    <property type="entry name" value="tRNA_wybutosine-synthesizing"/>
    <property type="match status" value="1"/>
</dbReference>
<keyword evidence="6" id="KW-0949">S-adenosyl-L-methionine</keyword>
<reference evidence="20" key="1">
    <citation type="journal article" date="2020" name="Front. Microbiol.">
        <title>Phenotypic and Genetic Characterization of the Cheese Ripening Yeast Geotrichum candidum.</title>
        <authorList>
            <person name="Perkins V."/>
            <person name="Vignola S."/>
            <person name="Lessard M.H."/>
            <person name="Plante P.L."/>
            <person name="Corbeil J."/>
            <person name="Dugat-Bony E."/>
            <person name="Frenette M."/>
            <person name="Labrie S."/>
        </authorList>
    </citation>
    <scope>NUCLEOTIDE SEQUENCE</scope>
    <source>
        <strain evidence="20">LMA-70</strain>
    </source>
</reference>
<dbReference type="InterPro" id="IPR013917">
    <property type="entry name" value="tRNA_wybutosine-synth"/>
</dbReference>
<dbReference type="GO" id="GO:0102521">
    <property type="term" value="F:tRNA-4-demethylwyosine synthase activity"/>
    <property type="evidence" value="ECO:0007669"/>
    <property type="project" value="UniProtKB-EC"/>
</dbReference>
<dbReference type="PROSITE" id="PS50902">
    <property type="entry name" value="FLAVODOXIN_LIKE"/>
    <property type="match status" value="1"/>
</dbReference>
<evidence type="ECO:0000256" key="16">
    <source>
        <dbReference type="ARBA" id="ARBA00077859"/>
    </source>
</evidence>
<dbReference type="Pfam" id="PF04055">
    <property type="entry name" value="Radical_SAM"/>
    <property type="match status" value="1"/>
</dbReference>
<feature type="compositionally biased region" description="Low complexity" evidence="17">
    <location>
        <begin position="41"/>
        <end position="51"/>
    </location>
</feature>
<dbReference type="EC" id="4.1.3.44" evidence="4"/>
<proteinExistence type="inferred from homology"/>
<keyword evidence="11" id="KW-0411">Iron-sulfur</keyword>
<evidence type="ECO:0000313" key="21">
    <source>
        <dbReference type="Proteomes" id="UP000750522"/>
    </source>
</evidence>
<evidence type="ECO:0000256" key="9">
    <source>
        <dbReference type="ARBA" id="ARBA00022741"/>
    </source>
</evidence>
<evidence type="ECO:0000256" key="4">
    <source>
        <dbReference type="ARBA" id="ARBA00012821"/>
    </source>
</evidence>
<dbReference type="GO" id="GO:0046872">
    <property type="term" value="F:metal ion binding"/>
    <property type="evidence" value="ECO:0007669"/>
    <property type="project" value="UniProtKB-KW"/>
</dbReference>
<dbReference type="SFLD" id="SFLDS00029">
    <property type="entry name" value="Radical_SAM"/>
    <property type="match status" value="1"/>
</dbReference>
<dbReference type="PANTHER" id="PTHR13930:SF0">
    <property type="entry name" value="S-ADENOSYL-L-METHIONINE-DEPENDENT TRNA 4-DEMETHYLWYOSINE SYNTHASE TYW1-RELATED"/>
    <property type="match status" value="1"/>
</dbReference>
<dbReference type="PRINTS" id="PR00369">
    <property type="entry name" value="FLAVODOXIN"/>
</dbReference>
<dbReference type="InterPro" id="IPR008254">
    <property type="entry name" value="Flavodoxin/NO_synth"/>
</dbReference>
<dbReference type="SUPFAM" id="SSF52218">
    <property type="entry name" value="Flavoproteins"/>
    <property type="match status" value="1"/>
</dbReference>
<dbReference type="PANTHER" id="PTHR13930">
    <property type="entry name" value="S-ADENOSYL-L-METHIONINE-DEPENDENT TRNA 4-DEMETHYLWYOSINE SYNTHASE"/>
    <property type="match status" value="1"/>
</dbReference>
<evidence type="ECO:0000256" key="15">
    <source>
        <dbReference type="ARBA" id="ARBA00071388"/>
    </source>
</evidence>
<keyword evidence="8" id="KW-0479">Metal-binding</keyword>
<dbReference type="Gene3D" id="3.40.50.360">
    <property type="match status" value="1"/>
</dbReference>
<dbReference type="SUPFAM" id="SSF102114">
    <property type="entry name" value="Radical SAM enzymes"/>
    <property type="match status" value="1"/>
</dbReference>
<dbReference type="InterPro" id="IPR001094">
    <property type="entry name" value="Flavdoxin-like"/>
</dbReference>
<evidence type="ECO:0000256" key="11">
    <source>
        <dbReference type="ARBA" id="ARBA00023014"/>
    </source>
</evidence>
<keyword evidence="12" id="KW-0456">Lyase</keyword>
<dbReference type="GO" id="GO:0010181">
    <property type="term" value="F:FMN binding"/>
    <property type="evidence" value="ECO:0007669"/>
    <property type="project" value="InterPro"/>
</dbReference>
<name>A0A9P5G4D5_GEOCN</name>
<comment type="function">
    <text evidence="13">Probable component of the wybutosine biosynthesis pathway. Wybutosine is a hyper modified guanosine with a tricyclic base found at the 3'-position adjacent to the anticodon of eukaryotic phenylalanine tRNA. Catalyzes the condensation of N-methylguanine with 2 carbon atoms from pyruvate to form the tricyclic 4-demethylwyosine, an intermediate in wybutosine biosynthesis.</text>
</comment>
<comment type="caution">
    <text evidence="20">The sequence shown here is derived from an EMBL/GenBank/DDBJ whole genome shotgun (WGS) entry which is preliminary data.</text>
</comment>
<evidence type="ECO:0000256" key="12">
    <source>
        <dbReference type="ARBA" id="ARBA00023239"/>
    </source>
</evidence>
<comment type="cofactor">
    <cofactor evidence="1">
        <name>[4Fe-4S] cluster</name>
        <dbReference type="ChEBI" id="CHEBI:49883"/>
    </cofactor>
</comment>
<accession>A0A9P5G4D5</accession>
<evidence type="ECO:0000256" key="6">
    <source>
        <dbReference type="ARBA" id="ARBA00022691"/>
    </source>
</evidence>
<dbReference type="CDD" id="cd01335">
    <property type="entry name" value="Radical_SAM"/>
    <property type="match status" value="1"/>
</dbReference>
<evidence type="ECO:0000256" key="3">
    <source>
        <dbReference type="ARBA" id="ARBA00010115"/>
    </source>
</evidence>
<dbReference type="PROSITE" id="PS51918">
    <property type="entry name" value="RADICAL_SAM"/>
    <property type="match status" value="1"/>
</dbReference>
<feature type="region of interest" description="Disordered" evidence="17">
    <location>
        <begin position="1"/>
        <end position="51"/>
    </location>
</feature>
<reference evidence="20" key="2">
    <citation type="submission" date="2020-01" db="EMBL/GenBank/DDBJ databases">
        <authorList>
            <person name="Perkins V."/>
            <person name="Lessard M.-H."/>
            <person name="Dugat-Bony E."/>
            <person name="Frenette M."/>
            <person name="Labrie S."/>
        </authorList>
    </citation>
    <scope>NUCLEOTIDE SEQUENCE</scope>
    <source>
        <strain evidence="20">LMA-70</strain>
    </source>
</reference>
<sequence>MRYTLRKGTNPAPVAAPAAAPIEAQKVQAKSEPVKEETKKQPSQSKPAKKSAAAAAVPLAVDFTSISTSSALPEPAAATTRVKRMPKKFTAKASVAAERKLRQLQGPGGPVASVDSPVYVFYSTLTGTSQRMAEKLVADLTPVLATPPKLLNLDYVDDLEPYFVAPEKSTNPPVYLIVVPSYEIESPLDYFIELLKETYNDFRIDSRPLAALAGFSVFGIGDRESWPEKNRYCYQAALVDKWMSKLGARRVFPLGTGCVKTDLEDSLLTWRTHLSESLRDPVPVMEPESIVDSDDESEDETSDNSDGSGGSSSTLVDVEDIGGSIAATSEARKGALSSTNVKTKEMVGKDSPTYNALTKQGYTVVGSHSGVKICRWTKSALRGRGSCYKFSFYGIKSHLCMETTPSLSCSNKCVFCWRHGTNPVGTTWRWQVDPPEKIFEGAKAGHYKKIKQMRGVPGVVADRFTEAFTVKHCALSLVGEPIFYPHINEFVGLLHGEHISSFLVCNAQHPDELERLGRVTQLYVSIDASNKEDLHRIDRPLHRDYWERFQKCLSILKTKKSQRTVFRLTLVGGFNMEDACDEYAELIEKGEPCFVEIKGVTYCGTSKGSSLTMKNVPFYEEVKLFVETLNRALAKRGLEYGIAAEHAHSCCILMAQNRFKIDGVWHTVIDYKRFFELLESGADFGPMDYIAPTAEWAHYGANEGGFSPDDVRHRRGKVVEVAA</sequence>
<protein>
    <recommendedName>
        <fullName evidence="15">S-adenosyl-L-methionine-dependent tRNA 4-demethylwyosine synthase</fullName>
        <ecNumber evidence="4">4.1.3.44</ecNumber>
    </recommendedName>
    <alternativeName>
        <fullName evidence="16">tRNA wybutosine-synthesizing protein 1</fullName>
    </alternativeName>
</protein>
<dbReference type="InterPro" id="IPR058240">
    <property type="entry name" value="rSAM_sf"/>
</dbReference>
<keyword evidence="9" id="KW-0547">Nucleotide-binding</keyword>
<keyword evidence="10" id="KW-0408">Iron</keyword>
<dbReference type="InterPro" id="IPR029039">
    <property type="entry name" value="Flavoprotein-like_sf"/>
</dbReference>
<dbReference type="Pfam" id="PF08608">
    <property type="entry name" value="Wyosine_form"/>
    <property type="match status" value="1"/>
</dbReference>
<dbReference type="GO" id="GO:0031591">
    <property type="term" value="P:wybutosine biosynthetic process"/>
    <property type="evidence" value="ECO:0007669"/>
    <property type="project" value="TreeGrafter"/>
</dbReference>
<feature type="domain" description="Radical SAM core" evidence="19">
    <location>
        <begin position="393"/>
        <end position="639"/>
    </location>
</feature>
<dbReference type="EMBL" id="QQZK01000064">
    <property type="protein sequence ID" value="KAF5099072.1"/>
    <property type="molecule type" value="Genomic_DNA"/>
</dbReference>
<comment type="catalytic activity">
    <reaction evidence="14">
        <text>N(1)-methylguanosine(37) in tRNA(Phe) + pyruvate + S-adenosyl-L-methionine = 4-demethylwyosine(37) in tRNA(Phe) + 5'-deoxyadenosine + L-methionine + CO2 + H2O</text>
        <dbReference type="Rhea" id="RHEA:36347"/>
        <dbReference type="Rhea" id="RHEA-COMP:10164"/>
        <dbReference type="Rhea" id="RHEA-COMP:10165"/>
        <dbReference type="ChEBI" id="CHEBI:15361"/>
        <dbReference type="ChEBI" id="CHEBI:15377"/>
        <dbReference type="ChEBI" id="CHEBI:16526"/>
        <dbReference type="ChEBI" id="CHEBI:17319"/>
        <dbReference type="ChEBI" id="CHEBI:57844"/>
        <dbReference type="ChEBI" id="CHEBI:59789"/>
        <dbReference type="ChEBI" id="CHEBI:64315"/>
        <dbReference type="ChEBI" id="CHEBI:73542"/>
        <dbReference type="EC" id="4.1.3.44"/>
    </reaction>
</comment>
<evidence type="ECO:0000256" key="14">
    <source>
        <dbReference type="ARBA" id="ARBA00049466"/>
    </source>
</evidence>
<evidence type="ECO:0000256" key="17">
    <source>
        <dbReference type="SAM" id="MobiDB-lite"/>
    </source>
</evidence>
<organism evidence="20 21">
    <name type="scientific">Geotrichum candidum</name>
    <name type="common">Oospora lactis</name>
    <name type="synonym">Dipodascus geotrichum</name>
    <dbReference type="NCBI Taxonomy" id="1173061"/>
    <lineage>
        <taxon>Eukaryota</taxon>
        <taxon>Fungi</taxon>
        <taxon>Dikarya</taxon>
        <taxon>Ascomycota</taxon>
        <taxon>Saccharomycotina</taxon>
        <taxon>Dipodascomycetes</taxon>
        <taxon>Dipodascales</taxon>
        <taxon>Dipodascaceae</taxon>
        <taxon>Geotrichum</taxon>
    </lineage>
</organism>
<gene>
    <name evidence="20" type="ORF">DV451_003103</name>
</gene>
<dbReference type="GO" id="GO:0051539">
    <property type="term" value="F:4 iron, 4 sulfur cluster binding"/>
    <property type="evidence" value="ECO:0007669"/>
    <property type="project" value="UniProtKB-KW"/>
</dbReference>
<dbReference type="FunFam" id="3.20.20.70:FF:000196">
    <property type="entry name" value="S-adenosyl-L-methionine-dependent tRNA 4-demethylwyosine synthase"/>
    <property type="match status" value="1"/>
</dbReference>
<evidence type="ECO:0000313" key="20">
    <source>
        <dbReference type="EMBL" id="KAF5099072.1"/>
    </source>
</evidence>